<gene>
    <name evidence="3" type="ORF">DY367_02040</name>
</gene>
<dbReference type="Gene3D" id="3.30.565.10">
    <property type="entry name" value="Histidine kinase-like ATPase, C-terminal domain"/>
    <property type="match status" value="1"/>
</dbReference>
<keyword evidence="1" id="KW-0812">Transmembrane</keyword>
<feature type="transmembrane region" description="Helical" evidence="1">
    <location>
        <begin position="24"/>
        <end position="41"/>
    </location>
</feature>
<dbReference type="RefSeq" id="WP_059373871.1">
    <property type="nucleotide sequence ID" value="NZ_CP061008.1"/>
</dbReference>
<evidence type="ECO:0000256" key="1">
    <source>
        <dbReference type="SAM" id="Phobius"/>
    </source>
</evidence>
<proteinExistence type="predicted"/>
<sequence>MKFASIGQGLSPGESSLGFWRAQTLGWLFLAIVGFFIRLAVFGNATAAFWLTVALEPLAFVLTSGAAVLHGRRAGKGDPPLLVLVCAVLFCLTASALLASIAYGIHSLFLPGAIRVLPGNQYRLGFLYYMGMLSIWTLIYFGVSAELNARSERLSKMKAETRSLRLELEHLQLQIEPHFLFNSLNTIVAEIAERPAIAEEMTRSLAEYLRYSLDRRGRGLSILEEEIEAAEAYVRIQALRFDQRLELRSQIDPATLRISVPRMTLQGLVENAIKHGMRSEHAHFPICIRTRLQGDELLIEVDNPGRLHAPFDLASGGGGLGNLCRRLTLRYPDRHQFVLEQRGERTVAQIRLRGEPVPA</sequence>
<dbReference type="Proteomes" id="UP000285324">
    <property type="component" value="Unassembled WGS sequence"/>
</dbReference>
<keyword evidence="1" id="KW-1133">Transmembrane helix</keyword>
<dbReference type="AlphaFoldDB" id="A0A424WK37"/>
<evidence type="ECO:0000259" key="2">
    <source>
        <dbReference type="Pfam" id="PF06580"/>
    </source>
</evidence>
<dbReference type="InterPro" id="IPR050640">
    <property type="entry name" value="Bact_2-comp_sensor_kinase"/>
</dbReference>
<keyword evidence="3" id="KW-0418">Kinase</keyword>
<dbReference type="InterPro" id="IPR036890">
    <property type="entry name" value="HATPase_C_sf"/>
</dbReference>
<name>A0A424WK37_ALCXX</name>
<reference evidence="3 4" key="1">
    <citation type="submission" date="2018-08" db="EMBL/GenBank/DDBJ databases">
        <title>Achromobacter xylosoxidans Genome sequencing and assembly.</title>
        <authorList>
            <person name="Wang R."/>
            <person name="Rensing C."/>
            <person name="Li Y."/>
        </authorList>
    </citation>
    <scope>NUCLEOTIDE SEQUENCE [LARGE SCALE GENOMIC DNA]</scope>
    <source>
        <strain evidence="3 4">GD003A</strain>
    </source>
</reference>
<dbReference type="InterPro" id="IPR010559">
    <property type="entry name" value="Sig_transdc_His_kin_internal"/>
</dbReference>
<feature type="transmembrane region" description="Helical" evidence="1">
    <location>
        <begin position="47"/>
        <end position="69"/>
    </location>
</feature>
<evidence type="ECO:0000313" key="4">
    <source>
        <dbReference type="Proteomes" id="UP000285324"/>
    </source>
</evidence>
<feature type="transmembrane region" description="Helical" evidence="1">
    <location>
        <begin position="126"/>
        <end position="147"/>
    </location>
</feature>
<evidence type="ECO:0000313" key="3">
    <source>
        <dbReference type="EMBL" id="RPJ93559.1"/>
    </source>
</evidence>
<feature type="transmembrane region" description="Helical" evidence="1">
    <location>
        <begin position="81"/>
        <end position="106"/>
    </location>
</feature>
<dbReference type="GO" id="GO:0000155">
    <property type="term" value="F:phosphorelay sensor kinase activity"/>
    <property type="evidence" value="ECO:0007669"/>
    <property type="project" value="InterPro"/>
</dbReference>
<organism evidence="3 4">
    <name type="scientific">Alcaligenes xylosoxydans xylosoxydans</name>
    <name type="common">Achromobacter xylosoxidans</name>
    <dbReference type="NCBI Taxonomy" id="85698"/>
    <lineage>
        <taxon>Bacteria</taxon>
        <taxon>Pseudomonadati</taxon>
        <taxon>Pseudomonadota</taxon>
        <taxon>Betaproteobacteria</taxon>
        <taxon>Burkholderiales</taxon>
        <taxon>Alcaligenaceae</taxon>
        <taxon>Achromobacter</taxon>
    </lineage>
</organism>
<dbReference type="SUPFAM" id="SSF55874">
    <property type="entry name" value="ATPase domain of HSP90 chaperone/DNA topoisomerase II/histidine kinase"/>
    <property type="match status" value="1"/>
</dbReference>
<keyword evidence="1" id="KW-0472">Membrane</keyword>
<protein>
    <submittedName>
        <fullName evidence="3">Sensor histidine kinase</fullName>
    </submittedName>
</protein>
<keyword evidence="3" id="KW-0808">Transferase</keyword>
<feature type="domain" description="Signal transduction histidine kinase internal region" evidence="2">
    <location>
        <begin position="167"/>
        <end position="245"/>
    </location>
</feature>
<comment type="caution">
    <text evidence="3">The sequence shown here is derived from an EMBL/GenBank/DDBJ whole genome shotgun (WGS) entry which is preliminary data.</text>
</comment>
<dbReference type="GO" id="GO:0016020">
    <property type="term" value="C:membrane"/>
    <property type="evidence" value="ECO:0007669"/>
    <property type="project" value="InterPro"/>
</dbReference>
<dbReference type="PANTHER" id="PTHR34220:SF7">
    <property type="entry name" value="SENSOR HISTIDINE KINASE YPDA"/>
    <property type="match status" value="1"/>
</dbReference>
<dbReference type="PANTHER" id="PTHR34220">
    <property type="entry name" value="SENSOR HISTIDINE KINASE YPDA"/>
    <property type="match status" value="1"/>
</dbReference>
<accession>A0A424WK37</accession>
<dbReference type="EMBL" id="QVXO01000002">
    <property type="protein sequence ID" value="RPJ93559.1"/>
    <property type="molecule type" value="Genomic_DNA"/>
</dbReference>
<dbReference type="OrthoDB" id="2514702at2"/>
<dbReference type="Pfam" id="PF06580">
    <property type="entry name" value="His_kinase"/>
    <property type="match status" value="1"/>
</dbReference>